<dbReference type="RefSeq" id="WP_121275372.1">
    <property type="nucleotide sequence ID" value="NZ_RBZV01000001.1"/>
</dbReference>
<feature type="signal peptide" evidence="1">
    <location>
        <begin position="1"/>
        <end position="28"/>
    </location>
</feature>
<evidence type="ECO:0000256" key="1">
    <source>
        <dbReference type="SAM" id="SignalP"/>
    </source>
</evidence>
<sequence length="184" mass="19204">MSVRLRPFAVFVSATLLAAGVLASAAHAAPPITVTSKTPVDGPIKYTVKVTSKTFGDAQDDRIIRSGQTDDFTWKTVPPGGPVAAPPQCPNYAQLPVDSNGAVLREMRIRLAPSVAEDGTASVQMSVQASAPHGKANVKVSGKVMQCPRSTVLNQVLRFTMSTDGKAKTVALSDGSQVTVSASR</sequence>
<gene>
    <name evidence="2" type="ORF">D7S89_02790</name>
</gene>
<evidence type="ECO:0000313" key="2">
    <source>
        <dbReference type="EMBL" id="RKP52463.1"/>
    </source>
</evidence>
<dbReference type="AlphaFoldDB" id="A0A494XY13"/>
<dbReference type="InterPro" id="IPR046055">
    <property type="entry name" value="DUF6013"/>
</dbReference>
<protein>
    <submittedName>
        <fullName evidence="2">Uncharacterized protein</fullName>
    </submittedName>
</protein>
<keyword evidence="3" id="KW-1185">Reference proteome</keyword>
<proteinExistence type="predicted"/>
<dbReference type="Pfam" id="PF19476">
    <property type="entry name" value="DUF6013"/>
    <property type="match status" value="1"/>
</dbReference>
<dbReference type="OrthoDB" id="9001316at2"/>
<keyword evidence="1" id="KW-0732">Signal</keyword>
<name>A0A494XY13_9BURK</name>
<dbReference type="EMBL" id="RBZV01000001">
    <property type="protein sequence ID" value="RKP52463.1"/>
    <property type="molecule type" value="Genomic_DNA"/>
</dbReference>
<organism evidence="2 3">
    <name type="scientific">Trinickia fusca</name>
    <dbReference type="NCBI Taxonomy" id="2419777"/>
    <lineage>
        <taxon>Bacteria</taxon>
        <taxon>Pseudomonadati</taxon>
        <taxon>Pseudomonadota</taxon>
        <taxon>Betaproteobacteria</taxon>
        <taxon>Burkholderiales</taxon>
        <taxon>Burkholderiaceae</taxon>
        <taxon>Trinickia</taxon>
    </lineage>
</organism>
<feature type="chain" id="PRO_5019761090" evidence="1">
    <location>
        <begin position="29"/>
        <end position="184"/>
    </location>
</feature>
<dbReference type="Proteomes" id="UP000280434">
    <property type="component" value="Unassembled WGS sequence"/>
</dbReference>
<reference evidence="2 3" key="1">
    <citation type="submission" date="2018-10" db="EMBL/GenBank/DDBJ databases">
        <title>Paraburkholderia sp. 7MK8-2, isolated from soil.</title>
        <authorList>
            <person name="Gao Z.-H."/>
            <person name="Qiu L.-H."/>
        </authorList>
    </citation>
    <scope>NUCLEOTIDE SEQUENCE [LARGE SCALE GENOMIC DNA]</scope>
    <source>
        <strain evidence="2 3">7MK8-2</strain>
    </source>
</reference>
<evidence type="ECO:0000313" key="3">
    <source>
        <dbReference type="Proteomes" id="UP000280434"/>
    </source>
</evidence>
<comment type="caution">
    <text evidence="2">The sequence shown here is derived from an EMBL/GenBank/DDBJ whole genome shotgun (WGS) entry which is preliminary data.</text>
</comment>
<accession>A0A494XY13</accession>